<feature type="non-terminal residue" evidence="1">
    <location>
        <position position="1"/>
    </location>
</feature>
<name>X0UUG1_9ZZZZ</name>
<reference evidence="1" key="1">
    <citation type="journal article" date="2014" name="Front. Microbiol.">
        <title>High frequency of phylogenetically diverse reductive dehalogenase-homologous genes in deep subseafloor sedimentary metagenomes.</title>
        <authorList>
            <person name="Kawai M."/>
            <person name="Futagami T."/>
            <person name="Toyoda A."/>
            <person name="Takaki Y."/>
            <person name="Nishi S."/>
            <person name="Hori S."/>
            <person name="Arai W."/>
            <person name="Tsubouchi T."/>
            <person name="Morono Y."/>
            <person name="Uchiyama I."/>
            <person name="Ito T."/>
            <person name="Fujiyama A."/>
            <person name="Inagaki F."/>
            <person name="Takami H."/>
        </authorList>
    </citation>
    <scope>NUCLEOTIDE SEQUENCE</scope>
    <source>
        <strain evidence="1">Expedition CK06-06</strain>
    </source>
</reference>
<organism evidence="1">
    <name type="scientific">marine sediment metagenome</name>
    <dbReference type="NCBI Taxonomy" id="412755"/>
    <lineage>
        <taxon>unclassified sequences</taxon>
        <taxon>metagenomes</taxon>
        <taxon>ecological metagenomes</taxon>
    </lineage>
</organism>
<proteinExistence type="predicted"/>
<evidence type="ECO:0000313" key="1">
    <source>
        <dbReference type="EMBL" id="GAG03938.1"/>
    </source>
</evidence>
<sequence>AMDRDNDILTYIKDGIIDATVVQQTALMPYYGLMILYHLNHHEIPISSDNASAGVTGVPRFIDTGTILVDRSNCHLFMR</sequence>
<dbReference type="SUPFAM" id="SSF53822">
    <property type="entry name" value="Periplasmic binding protein-like I"/>
    <property type="match status" value="1"/>
</dbReference>
<accession>X0UUG1</accession>
<dbReference type="Gene3D" id="3.40.50.2300">
    <property type="match status" value="2"/>
</dbReference>
<dbReference type="InterPro" id="IPR028082">
    <property type="entry name" value="Peripla_BP_I"/>
</dbReference>
<dbReference type="AlphaFoldDB" id="X0UUG1"/>
<gene>
    <name evidence="1" type="ORF">S01H1_36369</name>
</gene>
<protein>
    <submittedName>
        <fullName evidence="1">Uncharacterized protein</fullName>
    </submittedName>
</protein>
<comment type="caution">
    <text evidence="1">The sequence shown here is derived from an EMBL/GenBank/DDBJ whole genome shotgun (WGS) entry which is preliminary data.</text>
</comment>
<dbReference type="EMBL" id="BARS01022781">
    <property type="protein sequence ID" value="GAG03938.1"/>
    <property type="molecule type" value="Genomic_DNA"/>
</dbReference>